<dbReference type="GO" id="GO:0004803">
    <property type="term" value="F:transposase activity"/>
    <property type="evidence" value="ECO:0007669"/>
    <property type="project" value="InterPro"/>
</dbReference>
<accession>A0A1R4EIP8</accession>
<sequence>MPVSPQAQKKNPNLPATWQARLIECRYEGKIRRYITSLIDDKRFTKDKVAQLYLQRWEIEMAYREIKSDLQQDCY</sequence>
<dbReference type="Proteomes" id="UP000188169">
    <property type="component" value="Unassembled WGS sequence"/>
</dbReference>
<feature type="domain" description="Transposase IS4-like" evidence="1">
    <location>
        <begin position="21"/>
        <end position="71"/>
    </location>
</feature>
<organism evidence="2 3">
    <name type="scientific">Psychrobacter pasteurii</name>
    <dbReference type="NCBI Taxonomy" id="1945520"/>
    <lineage>
        <taxon>Bacteria</taxon>
        <taxon>Pseudomonadati</taxon>
        <taxon>Pseudomonadota</taxon>
        <taxon>Gammaproteobacteria</taxon>
        <taxon>Moraxellales</taxon>
        <taxon>Moraxellaceae</taxon>
        <taxon>Psychrobacter</taxon>
    </lineage>
</organism>
<dbReference type="AlphaFoldDB" id="A0A1R4EIP8"/>
<keyword evidence="3" id="KW-1185">Reference proteome</keyword>
<name>A0A1R4EIP8_9GAMM</name>
<dbReference type="EMBL" id="FUGD01000144">
    <property type="protein sequence ID" value="SJM38362.1"/>
    <property type="molecule type" value="Genomic_DNA"/>
</dbReference>
<dbReference type="GO" id="GO:0003677">
    <property type="term" value="F:DNA binding"/>
    <property type="evidence" value="ECO:0007669"/>
    <property type="project" value="InterPro"/>
</dbReference>
<dbReference type="InterPro" id="IPR012337">
    <property type="entry name" value="RNaseH-like_sf"/>
</dbReference>
<dbReference type="Pfam" id="PF01609">
    <property type="entry name" value="DDE_Tnp_1"/>
    <property type="match status" value="1"/>
</dbReference>
<gene>
    <name evidence="2" type="ORF">A1019T_02354</name>
</gene>
<evidence type="ECO:0000313" key="3">
    <source>
        <dbReference type="Proteomes" id="UP000188169"/>
    </source>
</evidence>
<reference evidence="3" key="1">
    <citation type="submission" date="2017-02" db="EMBL/GenBank/DDBJ databases">
        <authorList>
            <person name="Mornico D."/>
        </authorList>
    </citation>
    <scope>NUCLEOTIDE SEQUENCE [LARGE SCALE GENOMIC DNA]</scope>
</reference>
<dbReference type="SUPFAM" id="SSF53098">
    <property type="entry name" value="Ribonuclease H-like"/>
    <property type="match status" value="1"/>
</dbReference>
<dbReference type="PANTHER" id="PTHR37529">
    <property type="entry name" value="TRANSPOSASE INSG FOR INSERTION SEQUENCE ELEMENT IS4-RELATED"/>
    <property type="match status" value="1"/>
</dbReference>
<dbReference type="InterPro" id="IPR002559">
    <property type="entry name" value="Transposase_11"/>
</dbReference>
<evidence type="ECO:0000313" key="2">
    <source>
        <dbReference type="EMBL" id="SJM38362.1"/>
    </source>
</evidence>
<protein>
    <recommendedName>
        <fullName evidence="1">Transposase IS4-like domain-containing protein</fullName>
    </recommendedName>
</protein>
<dbReference type="GO" id="GO:0006313">
    <property type="term" value="P:DNA transposition"/>
    <property type="evidence" value="ECO:0007669"/>
    <property type="project" value="InterPro"/>
</dbReference>
<proteinExistence type="predicted"/>
<dbReference type="PANTHER" id="PTHR37529:SF1">
    <property type="entry name" value="TRANSPOSASE INSG FOR INSERTION SEQUENCE ELEMENT IS4-RELATED"/>
    <property type="match status" value="1"/>
</dbReference>
<evidence type="ECO:0000259" key="1">
    <source>
        <dbReference type="Pfam" id="PF01609"/>
    </source>
</evidence>